<evidence type="ECO:0000313" key="2">
    <source>
        <dbReference type="EMBL" id="KAJ8356671.1"/>
    </source>
</evidence>
<feature type="domain" description="Reverse transcriptase" evidence="1">
    <location>
        <begin position="1"/>
        <end position="126"/>
    </location>
</feature>
<organism evidence="2 3">
    <name type="scientific">Synaphobranchus kaupii</name>
    <name type="common">Kaup's arrowtooth eel</name>
    <dbReference type="NCBI Taxonomy" id="118154"/>
    <lineage>
        <taxon>Eukaryota</taxon>
        <taxon>Metazoa</taxon>
        <taxon>Chordata</taxon>
        <taxon>Craniata</taxon>
        <taxon>Vertebrata</taxon>
        <taxon>Euteleostomi</taxon>
        <taxon>Actinopterygii</taxon>
        <taxon>Neopterygii</taxon>
        <taxon>Teleostei</taxon>
        <taxon>Anguilliformes</taxon>
        <taxon>Synaphobranchidae</taxon>
        <taxon>Synaphobranchus</taxon>
    </lineage>
</organism>
<keyword evidence="3" id="KW-1185">Reference proteome</keyword>
<dbReference type="Pfam" id="PF00078">
    <property type="entry name" value="RVT_1"/>
    <property type="match status" value="1"/>
</dbReference>
<protein>
    <recommendedName>
        <fullName evidence="1">Reverse transcriptase domain-containing protein</fullName>
    </recommendedName>
</protein>
<proteinExistence type="predicted"/>
<evidence type="ECO:0000259" key="1">
    <source>
        <dbReference type="PROSITE" id="PS50878"/>
    </source>
</evidence>
<sequence length="126" mass="13797">MLFIDYISAFNTIIPDILVSKLLDLQLPPPTCAWFKDFLTNRPQTVKLGPHLSSSLSLSTGSPQGCVLSPLLYSLYTHNCTPSHPSNTVIKFADDTTVVGLISGGDETAYRDEALQVHQSSHLQTH</sequence>
<dbReference type="OrthoDB" id="445826at2759"/>
<gene>
    <name evidence="2" type="ORF">SKAU_G00194650</name>
</gene>
<evidence type="ECO:0000313" key="3">
    <source>
        <dbReference type="Proteomes" id="UP001152622"/>
    </source>
</evidence>
<dbReference type="PROSITE" id="PS50878">
    <property type="entry name" value="RT_POL"/>
    <property type="match status" value="1"/>
</dbReference>
<accession>A0A9Q1FE69</accession>
<comment type="caution">
    <text evidence="2">The sequence shown here is derived from an EMBL/GenBank/DDBJ whole genome shotgun (WGS) entry which is preliminary data.</text>
</comment>
<dbReference type="AlphaFoldDB" id="A0A9Q1FE69"/>
<dbReference type="Proteomes" id="UP001152622">
    <property type="component" value="Chromosome 6"/>
</dbReference>
<dbReference type="PANTHER" id="PTHR33332">
    <property type="entry name" value="REVERSE TRANSCRIPTASE DOMAIN-CONTAINING PROTEIN"/>
    <property type="match status" value="1"/>
</dbReference>
<dbReference type="InterPro" id="IPR000477">
    <property type="entry name" value="RT_dom"/>
</dbReference>
<name>A0A9Q1FE69_SYNKA</name>
<dbReference type="EMBL" id="JAINUF010000006">
    <property type="protein sequence ID" value="KAJ8356671.1"/>
    <property type="molecule type" value="Genomic_DNA"/>
</dbReference>
<reference evidence="2" key="1">
    <citation type="journal article" date="2023" name="Science">
        <title>Genome structures resolve the early diversification of teleost fishes.</title>
        <authorList>
            <person name="Parey E."/>
            <person name="Louis A."/>
            <person name="Montfort J."/>
            <person name="Bouchez O."/>
            <person name="Roques C."/>
            <person name="Iampietro C."/>
            <person name="Lluch J."/>
            <person name="Castinel A."/>
            <person name="Donnadieu C."/>
            <person name="Desvignes T."/>
            <person name="Floi Bucao C."/>
            <person name="Jouanno E."/>
            <person name="Wen M."/>
            <person name="Mejri S."/>
            <person name="Dirks R."/>
            <person name="Jansen H."/>
            <person name="Henkel C."/>
            <person name="Chen W.J."/>
            <person name="Zahm M."/>
            <person name="Cabau C."/>
            <person name="Klopp C."/>
            <person name="Thompson A.W."/>
            <person name="Robinson-Rechavi M."/>
            <person name="Braasch I."/>
            <person name="Lecointre G."/>
            <person name="Bobe J."/>
            <person name="Postlethwait J.H."/>
            <person name="Berthelot C."/>
            <person name="Roest Crollius H."/>
            <person name="Guiguen Y."/>
        </authorList>
    </citation>
    <scope>NUCLEOTIDE SEQUENCE</scope>
    <source>
        <strain evidence="2">WJC10195</strain>
    </source>
</reference>